<dbReference type="PANTHER" id="PTHR43857:SF1">
    <property type="entry name" value="YJGH FAMILY PROTEIN"/>
    <property type="match status" value="1"/>
</dbReference>
<dbReference type="RefSeq" id="WP_311513499.1">
    <property type="nucleotide sequence ID" value="NZ_JAVREP010000016.1"/>
</dbReference>
<dbReference type="CDD" id="cd00448">
    <property type="entry name" value="YjgF_YER057c_UK114_family"/>
    <property type="match status" value="1"/>
</dbReference>
<dbReference type="EC" id="3.5.-.-" evidence="1"/>
<protein>
    <submittedName>
        <fullName evidence="1">RidA family protein</fullName>
        <ecNumber evidence="1">3.5.-.-</ecNumber>
    </submittedName>
</protein>
<dbReference type="Pfam" id="PF01042">
    <property type="entry name" value="Ribonuc_L-PSP"/>
    <property type="match status" value="1"/>
</dbReference>
<dbReference type="EMBL" id="JAVREP010000016">
    <property type="protein sequence ID" value="MDT0330920.1"/>
    <property type="molecule type" value="Genomic_DNA"/>
</dbReference>
<sequence>MSEITHLNPAALHTHPAFSQGVRVDGGSLIVVGGQNGTDATGAVVSDDLGEQTAQALRNVLAVLAEAGADQTGVAKLTVHLKAGGDVTAGYRAAAEVWGPHPTAITVLQVAGFARPEVLVEIEALAVAP</sequence>
<proteinExistence type="predicted"/>
<comment type="caution">
    <text evidence="1">The sequence shown here is derived from an EMBL/GenBank/DDBJ whole genome shotgun (WGS) entry which is preliminary data.</text>
</comment>
<reference evidence="2" key="1">
    <citation type="submission" date="2023-07" db="EMBL/GenBank/DDBJ databases">
        <title>30 novel species of actinomycetes from the DSMZ collection.</title>
        <authorList>
            <person name="Nouioui I."/>
        </authorList>
    </citation>
    <scope>NUCLEOTIDE SEQUENCE [LARGE SCALE GENOMIC DNA]</scope>
    <source>
        <strain evidence="2">DSM 44743</strain>
    </source>
</reference>
<dbReference type="PANTHER" id="PTHR43857">
    <property type="entry name" value="BLR7761 PROTEIN"/>
    <property type="match status" value="1"/>
</dbReference>
<keyword evidence="1" id="KW-0378">Hydrolase</keyword>
<accession>A0ABU2MFS2</accession>
<dbReference type="SUPFAM" id="SSF55298">
    <property type="entry name" value="YjgF-like"/>
    <property type="match status" value="1"/>
</dbReference>
<dbReference type="Proteomes" id="UP001183390">
    <property type="component" value="Unassembled WGS sequence"/>
</dbReference>
<evidence type="ECO:0000313" key="1">
    <source>
        <dbReference type="EMBL" id="MDT0330920.1"/>
    </source>
</evidence>
<dbReference type="InterPro" id="IPR035959">
    <property type="entry name" value="RutC-like_sf"/>
</dbReference>
<dbReference type="GO" id="GO:0016787">
    <property type="term" value="F:hydrolase activity"/>
    <property type="evidence" value="ECO:0007669"/>
    <property type="project" value="UniProtKB-KW"/>
</dbReference>
<dbReference type="Gene3D" id="3.30.1330.40">
    <property type="entry name" value="RutC-like"/>
    <property type="match status" value="1"/>
</dbReference>
<organism evidence="1 2">
    <name type="scientific">Nocardiopsis lambiniae</name>
    <dbReference type="NCBI Taxonomy" id="3075539"/>
    <lineage>
        <taxon>Bacteria</taxon>
        <taxon>Bacillati</taxon>
        <taxon>Actinomycetota</taxon>
        <taxon>Actinomycetes</taxon>
        <taxon>Streptosporangiales</taxon>
        <taxon>Nocardiopsidaceae</taxon>
        <taxon>Nocardiopsis</taxon>
    </lineage>
</organism>
<name>A0ABU2MFS2_9ACTN</name>
<dbReference type="InterPro" id="IPR006175">
    <property type="entry name" value="YjgF/YER057c/UK114"/>
</dbReference>
<gene>
    <name evidence="1" type="ORF">RM479_21080</name>
</gene>
<evidence type="ECO:0000313" key="2">
    <source>
        <dbReference type="Proteomes" id="UP001183390"/>
    </source>
</evidence>
<keyword evidence="2" id="KW-1185">Reference proteome</keyword>